<dbReference type="Proteomes" id="UP000176329">
    <property type="component" value="Unassembled WGS sequence"/>
</dbReference>
<dbReference type="GO" id="GO:0042276">
    <property type="term" value="P:error-prone translesion synthesis"/>
    <property type="evidence" value="ECO:0007669"/>
    <property type="project" value="TreeGrafter"/>
</dbReference>
<dbReference type="GO" id="GO:0006281">
    <property type="term" value="P:DNA repair"/>
    <property type="evidence" value="ECO:0007669"/>
    <property type="project" value="InterPro"/>
</dbReference>
<evidence type="ECO:0000259" key="2">
    <source>
        <dbReference type="PROSITE" id="PS50173"/>
    </source>
</evidence>
<reference evidence="3 4" key="1">
    <citation type="journal article" date="2016" name="Nat. Commun.">
        <title>Thousands of microbial genomes shed light on interconnected biogeochemical processes in an aquifer system.</title>
        <authorList>
            <person name="Anantharaman K."/>
            <person name="Brown C.T."/>
            <person name="Hug L.A."/>
            <person name="Sharon I."/>
            <person name="Castelle C.J."/>
            <person name="Probst A.J."/>
            <person name="Thomas B.C."/>
            <person name="Singh A."/>
            <person name="Wilkins M.J."/>
            <person name="Karaoz U."/>
            <person name="Brodie E.L."/>
            <person name="Williams K.H."/>
            <person name="Hubbard S.S."/>
            <person name="Banfield J.F."/>
        </authorList>
    </citation>
    <scope>NUCLEOTIDE SEQUENCE [LARGE SCALE GENOMIC DNA]</scope>
</reference>
<dbReference type="Pfam" id="PF11799">
    <property type="entry name" value="IMS_C"/>
    <property type="match status" value="1"/>
</dbReference>
<dbReference type="PROSITE" id="PS50173">
    <property type="entry name" value="UMUC"/>
    <property type="match status" value="1"/>
</dbReference>
<name>A0A1F6LRP7_9BACT</name>
<evidence type="ECO:0000256" key="1">
    <source>
        <dbReference type="ARBA" id="ARBA00010945"/>
    </source>
</evidence>
<dbReference type="InterPro" id="IPR050116">
    <property type="entry name" value="DNA_polymerase-Y"/>
</dbReference>
<dbReference type="AlphaFoldDB" id="A0A1F6LRP7"/>
<dbReference type="InterPro" id="IPR022880">
    <property type="entry name" value="DNApol_IV"/>
</dbReference>
<comment type="caution">
    <text evidence="3">The sequence shown here is derived from an EMBL/GenBank/DDBJ whole genome shotgun (WGS) entry which is preliminary data.</text>
</comment>
<dbReference type="SUPFAM" id="SSF56672">
    <property type="entry name" value="DNA/RNA polymerases"/>
    <property type="match status" value="1"/>
</dbReference>
<dbReference type="PANTHER" id="PTHR11076">
    <property type="entry name" value="DNA REPAIR POLYMERASE UMUC / TRANSFERASE FAMILY MEMBER"/>
    <property type="match status" value="1"/>
</dbReference>
<dbReference type="InterPro" id="IPR017961">
    <property type="entry name" value="DNA_pol_Y-fam_little_finger"/>
</dbReference>
<dbReference type="Gene3D" id="3.30.1490.100">
    <property type="entry name" value="DNA polymerase, Y-family, little finger domain"/>
    <property type="match status" value="1"/>
</dbReference>
<evidence type="ECO:0000313" key="3">
    <source>
        <dbReference type="EMBL" id="OGH61984.1"/>
    </source>
</evidence>
<proteinExistence type="inferred from homology"/>
<gene>
    <name evidence="3" type="ORF">A2848_00330</name>
</gene>
<dbReference type="PANTHER" id="PTHR11076:SF34">
    <property type="entry name" value="PROTEIN UMUC"/>
    <property type="match status" value="1"/>
</dbReference>
<dbReference type="InterPro" id="IPR043502">
    <property type="entry name" value="DNA/RNA_pol_sf"/>
</dbReference>
<protein>
    <submittedName>
        <fullName evidence="3">DNA polymerase IV</fullName>
    </submittedName>
</protein>
<sequence>MPLTSIGLWQTSPHLQSFPRAIVHIDGDAFFASCETALHPELRGRPVVTGRERGIASSLSYEAKARGVVRGMMLSDVRRVCPDAVILPSDYETYSLFSKRMFAIMRRFTSVVEEYGIDEGFAEITGLRGPLHMGYEEIARAMKTAIDAELGFTVSVGLAPTKSLAKIASKWQKPNGFTSVPGRAIRGYLSALGVEKIWGVGPNTAAHLRSLGIFTALEFIERPFEFVVAHFNKPHQEMWHELNGVCVWPVVTEEKSTYASISKTKTFTPPSGDVEFLMAQLTRNLENACIKARRHGLVARRLVVYLRTQQFSHAAAEAKITRASNFPHDLLPHVRTLVEEIFRRGVLYRATGVVLADLSADTSVQSSLFESPVRMEKLQRVYAAIDALDAAFGKHTVHLGGSQKTFSGAQFLGNDGRSRATAREQNLLQGETARQRVRIPRMIMSV</sequence>
<dbReference type="Gene3D" id="3.40.1170.60">
    <property type="match status" value="1"/>
</dbReference>
<evidence type="ECO:0000313" key="4">
    <source>
        <dbReference type="Proteomes" id="UP000176329"/>
    </source>
</evidence>
<accession>A0A1F6LRP7</accession>
<dbReference type="EMBL" id="MFPV01000027">
    <property type="protein sequence ID" value="OGH61984.1"/>
    <property type="molecule type" value="Genomic_DNA"/>
</dbReference>
<dbReference type="InterPro" id="IPR001126">
    <property type="entry name" value="UmuC"/>
</dbReference>
<dbReference type="InterPro" id="IPR036775">
    <property type="entry name" value="DNA_pol_Y-fam_lit_finger_sf"/>
</dbReference>
<dbReference type="GO" id="GO:0009432">
    <property type="term" value="P:SOS response"/>
    <property type="evidence" value="ECO:0007669"/>
    <property type="project" value="TreeGrafter"/>
</dbReference>
<dbReference type="InterPro" id="IPR043128">
    <property type="entry name" value="Rev_trsase/Diguanyl_cyclase"/>
</dbReference>
<dbReference type="CDD" id="cd03586">
    <property type="entry name" value="PolY_Pol_IV_kappa"/>
    <property type="match status" value="1"/>
</dbReference>
<organism evidence="3 4">
    <name type="scientific">Candidatus Magasanikbacteria bacterium RIFCSPHIGHO2_01_FULL_50_8</name>
    <dbReference type="NCBI Taxonomy" id="1798674"/>
    <lineage>
        <taxon>Bacteria</taxon>
        <taxon>Candidatus Magasanikiibacteriota</taxon>
    </lineage>
</organism>
<dbReference type="Gene3D" id="1.10.150.20">
    <property type="entry name" value="5' to 3' exonuclease, C-terminal subdomain"/>
    <property type="match status" value="1"/>
</dbReference>
<dbReference type="GO" id="GO:0003684">
    <property type="term" value="F:damaged DNA binding"/>
    <property type="evidence" value="ECO:0007669"/>
    <property type="project" value="InterPro"/>
</dbReference>
<dbReference type="GO" id="GO:0005829">
    <property type="term" value="C:cytosol"/>
    <property type="evidence" value="ECO:0007669"/>
    <property type="project" value="TreeGrafter"/>
</dbReference>
<dbReference type="Pfam" id="PF00817">
    <property type="entry name" value="IMS"/>
    <property type="match status" value="1"/>
</dbReference>
<dbReference type="SUPFAM" id="SSF100879">
    <property type="entry name" value="Lesion bypass DNA polymerase (Y-family), little finger domain"/>
    <property type="match status" value="1"/>
</dbReference>
<feature type="domain" description="UmuC" evidence="2">
    <location>
        <begin position="22"/>
        <end position="201"/>
    </location>
</feature>
<dbReference type="Gene3D" id="3.30.70.270">
    <property type="match status" value="1"/>
</dbReference>
<comment type="similarity">
    <text evidence="1">Belongs to the DNA polymerase type-Y family.</text>
</comment>
<dbReference type="GO" id="GO:0003887">
    <property type="term" value="F:DNA-directed DNA polymerase activity"/>
    <property type="evidence" value="ECO:0007669"/>
    <property type="project" value="InterPro"/>
</dbReference>